<evidence type="ECO:0000256" key="3">
    <source>
        <dbReference type="ARBA" id="ARBA00022989"/>
    </source>
</evidence>
<dbReference type="VEuPathDB" id="VectorBase:BGLB026342"/>
<dbReference type="Pfam" id="PF00001">
    <property type="entry name" value="7tm_1"/>
    <property type="match status" value="1"/>
</dbReference>
<sequence>MLLLVVLLFIICWTPIEVLEVVYILHRQVAQPQKAYLKFYLQCLAFSSTALNPFVYAFLNNKFRKSFINFMPRRSRRVAPMNVPDPPQLPSDAACNKTGTSSESYNSKSRMCSLRSTKSTEL</sequence>
<accession>A0A2C9L2W3</accession>
<keyword evidence="4" id="KW-0297">G-protein coupled receptor</keyword>
<evidence type="ECO:0000256" key="4">
    <source>
        <dbReference type="ARBA" id="ARBA00023040"/>
    </source>
</evidence>
<protein>
    <recommendedName>
        <fullName evidence="11">G-protein coupled receptors family 1 profile domain-containing protein</fullName>
    </recommendedName>
</protein>
<feature type="domain" description="G-protein coupled receptors family 1 profile" evidence="11">
    <location>
        <begin position="1"/>
        <end position="56"/>
    </location>
</feature>
<keyword evidence="2 9" id="KW-0812">Transmembrane</keyword>
<dbReference type="GO" id="GO:0004930">
    <property type="term" value="F:G protein-coupled receptor activity"/>
    <property type="evidence" value="ECO:0007669"/>
    <property type="project" value="UniProtKB-KW"/>
</dbReference>
<evidence type="ECO:0000256" key="1">
    <source>
        <dbReference type="ARBA" id="ARBA00004141"/>
    </source>
</evidence>
<feature type="region of interest" description="Disordered" evidence="8">
    <location>
        <begin position="79"/>
        <end position="122"/>
    </location>
</feature>
<proteinExistence type="predicted"/>
<organism evidence="12 13">
    <name type="scientific">Biomphalaria glabrata</name>
    <name type="common">Bloodfluke planorb</name>
    <name type="synonym">Freshwater snail</name>
    <dbReference type="NCBI Taxonomy" id="6526"/>
    <lineage>
        <taxon>Eukaryota</taxon>
        <taxon>Metazoa</taxon>
        <taxon>Spiralia</taxon>
        <taxon>Lophotrochozoa</taxon>
        <taxon>Mollusca</taxon>
        <taxon>Gastropoda</taxon>
        <taxon>Heterobranchia</taxon>
        <taxon>Euthyneura</taxon>
        <taxon>Panpulmonata</taxon>
        <taxon>Hygrophila</taxon>
        <taxon>Lymnaeoidea</taxon>
        <taxon>Planorbidae</taxon>
        <taxon>Biomphalaria</taxon>
    </lineage>
</organism>
<dbReference type="SUPFAM" id="SSF81321">
    <property type="entry name" value="Family A G protein-coupled receptor-like"/>
    <property type="match status" value="1"/>
</dbReference>
<reference evidence="12" key="1">
    <citation type="submission" date="2020-05" db="UniProtKB">
        <authorList>
            <consortium name="EnsemblMetazoa"/>
        </authorList>
    </citation>
    <scope>IDENTIFICATION</scope>
    <source>
        <strain evidence="12">BB02</strain>
    </source>
</reference>
<feature type="signal peptide" evidence="10">
    <location>
        <begin position="1"/>
        <end position="18"/>
    </location>
</feature>
<feature type="compositionally biased region" description="Polar residues" evidence="8">
    <location>
        <begin position="97"/>
        <end position="122"/>
    </location>
</feature>
<keyword evidence="6" id="KW-0675">Receptor</keyword>
<evidence type="ECO:0000256" key="7">
    <source>
        <dbReference type="ARBA" id="ARBA00023224"/>
    </source>
</evidence>
<evidence type="ECO:0000256" key="6">
    <source>
        <dbReference type="ARBA" id="ARBA00023170"/>
    </source>
</evidence>
<evidence type="ECO:0000256" key="5">
    <source>
        <dbReference type="ARBA" id="ARBA00023136"/>
    </source>
</evidence>
<evidence type="ECO:0000256" key="9">
    <source>
        <dbReference type="SAM" id="Phobius"/>
    </source>
</evidence>
<dbReference type="InterPro" id="IPR017452">
    <property type="entry name" value="GPCR_Rhodpsn_7TM"/>
</dbReference>
<dbReference type="PANTHER" id="PTHR45695:SF9">
    <property type="entry name" value="LEUCOKININ RECEPTOR"/>
    <property type="match status" value="1"/>
</dbReference>
<dbReference type="KEGG" id="bgt:106055856"/>
<feature type="chain" id="PRO_5012858463" description="G-protein coupled receptors family 1 profile domain-containing protein" evidence="10">
    <location>
        <begin position="19"/>
        <end position="122"/>
    </location>
</feature>
<dbReference type="GO" id="GO:0005886">
    <property type="term" value="C:plasma membrane"/>
    <property type="evidence" value="ECO:0007669"/>
    <property type="project" value="TreeGrafter"/>
</dbReference>
<evidence type="ECO:0000259" key="11">
    <source>
        <dbReference type="PROSITE" id="PS50262"/>
    </source>
</evidence>
<dbReference type="PRINTS" id="PR00237">
    <property type="entry name" value="GPCRRHODOPSN"/>
</dbReference>
<gene>
    <name evidence="12" type="primary">106055856</name>
</gene>
<evidence type="ECO:0000256" key="8">
    <source>
        <dbReference type="SAM" id="MobiDB-lite"/>
    </source>
</evidence>
<keyword evidence="5 9" id="KW-0472">Membrane</keyword>
<keyword evidence="3 9" id="KW-1133">Transmembrane helix</keyword>
<dbReference type="PROSITE" id="PS50262">
    <property type="entry name" value="G_PROTEIN_RECEP_F1_2"/>
    <property type="match status" value="1"/>
</dbReference>
<dbReference type="STRING" id="6526.A0A2C9L2W3"/>
<comment type="subcellular location">
    <subcellularLocation>
        <location evidence="1">Membrane</location>
        <topology evidence="1">Multi-pass membrane protein</topology>
    </subcellularLocation>
</comment>
<dbReference type="VEuPathDB" id="VectorBase:BGLAX_037905"/>
<feature type="transmembrane region" description="Helical" evidence="9">
    <location>
        <begin position="37"/>
        <end position="59"/>
    </location>
</feature>
<dbReference type="Gene3D" id="1.20.1070.10">
    <property type="entry name" value="Rhodopsin 7-helix transmembrane proteins"/>
    <property type="match status" value="1"/>
</dbReference>
<evidence type="ECO:0000256" key="2">
    <source>
        <dbReference type="ARBA" id="ARBA00022692"/>
    </source>
</evidence>
<evidence type="ECO:0000313" key="12">
    <source>
        <dbReference type="EnsemblMetazoa" id="BGLB026342-PA"/>
    </source>
</evidence>
<dbReference type="PANTHER" id="PTHR45695">
    <property type="entry name" value="LEUCOKININ RECEPTOR-RELATED"/>
    <property type="match status" value="1"/>
</dbReference>
<dbReference type="InterPro" id="IPR000276">
    <property type="entry name" value="GPCR_Rhodpsn"/>
</dbReference>
<dbReference type="OrthoDB" id="6153656at2759"/>
<dbReference type="AlphaFoldDB" id="A0A2C9L2W3"/>
<keyword evidence="7" id="KW-0807">Transducer</keyword>
<dbReference type="Proteomes" id="UP000076420">
    <property type="component" value="Unassembled WGS sequence"/>
</dbReference>
<name>A0A2C9L2W3_BIOGL</name>
<keyword evidence="10" id="KW-0732">Signal</keyword>
<evidence type="ECO:0000313" key="13">
    <source>
        <dbReference type="Proteomes" id="UP000076420"/>
    </source>
</evidence>
<dbReference type="EnsemblMetazoa" id="BGLB026342-RA">
    <property type="protein sequence ID" value="BGLB026342-PA"/>
    <property type="gene ID" value="BGLB026342"/>
</dbReference>
<evidence type="ECO:0000256" key="10">
    <source>
        <dbReference type="SAM" id="SignalP"/>
    </source>
</evidence>